<feature type="signal peptide" evidence="1">
    <location>
        <begin position="1"/>
        <end position="16"/>
    </location>
</feature>
<protein>
    <submittedName>
        <fullName evidence="2">Uncharacterized protein</fullName>
    </submittedName>
</protein>
<dbReference type="EMBL" id="PDNA01000063">
    <property type="protein sequence ID" value="PGH17599.1"/>
    <property type="molecule type" value="Genomic_DNA"/>
</dbReference>
<reference evidence="2 3" key="1">
    <citation type="submission" date="2017-10" db="EMBL/GenBank/DDBJ databases">
        <title>Comparative genomics in systemic dimorphic fungi from Ajellomycetaceae.</title>
        <authorList>
            <person name="Munoz J.F."/>
            <person name="Mcewen J.G."/>
            <person name="Clay O.K."/>
            <person name="Cuomo C.A."/>
        </authorList>
    </citation>
    <scope>NUCLEOTIDE SEQUENCE [LARGE SCALE GENOMIC DNA]</scope>
    <source>
        <strain evidence="2 3">UAMH7299</strain>
    </source>
</reference>
<evidence type="ECO:0000313" key="3">
    <source>
        <dbReference type="Proteomes" id="UP000224634"/>
    </source>
</evidence>
<feature type="chain" id="PRO_5012315608" evidence="1">
    <location>
        <begin position="17"/>
        <end position="113"/>
    </location>
</feature>
<comment type="caution">
    <text evidence="2">The sequence shown here is derived from an EMBL/GenBank/DDBJ whole genome shotgun (WGS) entry which is preliminary data.</text>
</comment>
<evidence type="ECO:0000313" key="2">
    <source>
        <dbReference type="EMBL" id="PGH17599.1"/>
    </source>
</evidence>
<name>A0A2B7Y931_POLH7</name>
<keyword evidence="1" id="KW-0732">Signal</keyword>
<sequence>MKFSIVALTLISVAVADKLRFETHFDSQCSNTFIGDNLGTGCYNFGSFGTASYSAQLTSGGSALCSSGQPHVNLYKDYDCKDQFDTLGPVTSTRQCVTVGSNPKPVSAKVVCQ</sequence>
<proteinExistence type="predicted"/>
<gene>
    <name evidence="2" type="ORF">AJ80_04778</name>
</gene>
<organism evidence="2 3">
    <name type="scientific">Polytolypa hystricis (strain UAMH7299)</name>
    <dbReference type="NCBI Taxonomy" id="1447883"/>
    <lineage>
        <taxon>Eukaryota</taxon>
        <taxon>Fungi</taxon>
        <taxon>Dikarya</taxon>
        <taxon>Ascomycota</taxon>
        <taxon>Pezizomycotina</taxon>
        <taxon>Eurotiomycetes</taxon>
        <taxon>Eurotiomycetidae</taxon>
        <taxon>Onygenales</taxon>
        <taxon>Onygenales incertae sedis</taxon>
        <taxon>Polytolypa</taxon>
    </lineage>
</organism>
<accession>A0A2B7Y931</accession>
<dbReference type="AlphaFoldDB" id="A0A2B7Y931"/>
<evidence type="ECO:0000256" key="1">
    <source>
        <dbReference type="SAM" id="SignalP"/>
    </source>
</evidence>
<keyword evidence="3" id="KW-1185">Reference proteome</keyword>
<dbReference type="Proteomes" id="UP000224634">
    <property type="component" value="Unassembled WGS sequence"/>
</dbReference>